<dbReference type="InterPro" id="IPR007110">
    <property type="entry name" value="Ig-like_dom"/>
</dbReference>
<dbReference type="InterPro" id="IPR001434">
    <property type="entry name" value="OmcB-like_DUF11"/>
</dbReference>
<dbReference type="GO" id="GO:0005975">
    <property type="term" value="P:carbohydrate metabolic process"/>
    <property type="evidence" value="ECO:0007669"/>
    <property type="project" value="UniProtKB-ARBA"/>
</dbReference>
<dbReference type="InterPro" id="IPR026341">
    <property type="entry name" value="T9SS_type_B"/>
</dbReference>
<evidence type="ECO:0000259" key="1">
    <source>
        <dbReference type="PROSITE" id="PS50093"/>
    </source>
</evidence>
<dbReference type="SUPFAM" id="SSF48726">
    <property type="entry name" value="Immunoglobulin"/>
    <property type="match status" value="1"/>
</dbReference>
<evidence type="ECO:0000313" key="3">
    <source>
        <dbReference type="EMBL" id="MXV53308.1"/>
    </source>
</evidence>
<keyword evidence="4" id="KW-1185">Reference proteome</keyword>
<dbReference type="InterPro" id="IPR035986">
    <property type="entry name" value="PKD_dom_sf"/>
</dbReference>
<sequence length="2643" mass="277779">MDENLLGLLLKRKNIFATSAKIVGVLTVLMALSVSLHAQFTISRTFTDNNAIGLTLGGTAHLTAGNEDPYNEGWLRLTSDQPNQVGYLTVDQSFPSSLGVFIDFEYITWRSQGPAAADGFSIFLYDPTVTPFQIGAFGGGLGYSQKTDINSGNFIPGLSGGFIGLGIDEFGNYSSTYEQKTGGIGGGFYPSTIGLRGNQASNYNYLGGTNTLTPTINYLPLTSVRPASTAYYRRIQLSIEKINATQYQITAFWKTSETGAFTKLFGPVNVDNPPPVLKLGFAGSTGGGVDYHEIRNLIVTTPGNLRVLKTVDKPTARLGDELAYTVTAYNDTDAPLNGINLTDQLPDSRFFQVESIDFSNDGYSGNTASGYTMLPQPSMDNVTLNMVAKSTSTFNIKGHIIAYPYTGEIRNNVDINVGTSGITDSDLTNNSSSAYTVVLTPNLDLKVEPHYFPCQQNQNIDYIISLSNVGNAATAGQVTVTQDLPPDLGYIGARGDGWTIDFTGNQIIATRTDGLALGYFYPPITVSLNSNPSTPNQIKTRVYVENVSDVDLGNNEVISDIYLSVPPNLVINPGVLALVCPDPFSDNPPYYNLTLPALTNGSNNGNLTYWTNPEATIPLSNPQQVTTPGTYYIKLTNQDGCFTVKPVTLEPLRKPRLVVHDPPPICEGQYFKLTDPGITQDSDPGIILRYYMDPQFKDEITNPESFTTTTQGDFPIYVTARDASGTGCISAKQLNLRVIPKFDLIIYSYPTSQVVNDTFNFSYWTNTYDENTIYDWDFGDGKSSSQYFPNHTYDEAGTYTVTLTMTKSGCQVSATQTVIVSKDPNIVPKFSVDQNPQCLEGNSFIFTDATVNRNNTLFYYNWDFGDGQISIEQNPVHAYTSAGIYTVTLTVLLIPGFQLSTTQTVVVTERPTLNPITNQVLCNGQLTTAVNFSSADIGTQYTWTNDHPEIGLPGNGTDDLFPFQAVNNTSSPIVANITVTPEADGCIGDPQTFTITVNPSAIASDISVSGITEICSGGSTTLTATSKIPGADFKWYLDSRLTQQVETGPTFYTSVLEADVVYYVTVSGTACENQEGQALQVLVHVKQPATPALIDANDQTVCSGQSVTLSAIPSGNVTNPVVTWYKDAGTTTPLGTGLTYQAGMLNATTAFYVTIQGSNYCENRFNPKVVTVTVNPKPDFTVTNPPKACANAKVDITSPSVVSGQGNLTFNYFQYSNGSVPIADPTAITSSGTYYVRATSPEGCTSDLKPVVVTINPALAINYNTFPVNCYGTATGQILLGNIQGGTPPFTYTFQGQPWSGDTGRTLSPGTYSFTITDAAGCVYSYTSTVETRPAIVINPTVANAGCIGQNNGAISIQVSGGSNRPDQYSFTWRGPNNYNSESQNISGLAPGPYRVTVVDAFLGCSKTMNIDVLQNPPVVINPTVTDITCNGNISGAINLTVSGGSEAGYTYSWTGPGGFTSTAQNISGLGSGTYTVTVTDNQGCNSSISKTINEPSAISISETHIDASAPGTATGSITTIVSGGTAPYSFLWTRPPAFTSTAQSITELITGDYTLTVTDANGCTATIKVFISEPNLISIAETTASASCNNGSDGRVDLTVSGGTPPYTFAWTGPNGYSASTEDISGLSAGAYTVQVTDASGQVHSITATVGEPSNIDLTAAITNINCTGGNTGAISLTASGGPAGSYAFAWTGPNGYTGSGASIANLAEGTYTVTVTDGSCSSSESYQLLENAPILITPTVVNNVCPGSSQGSASLAVIGGSGVYTYSWTGPNGFASTSQNLTGLASGYYDVTVTDALGCSAIANVTVSESPSFIAEPVITNVTCNGAANGAIALTVSLGAPAGFAFAWTGPNGFTASTENISNIRAGKYQVIITSGAGCTQTYTYDVGEPQAIQVASTITPATCAGASTGAINLTASGGSGSGYTFNWTGPNGFTANTQNITGIVAGTYFVTTTDGASCNRLDTLIVPQSAPIVISSVIDSVLCAGSSTGDISISVSGGIGSYTYSWTGPDGFTAATANVNNVKAGSYTVTVTDSAGCSAASQAIVIPDAVPITLSLQATDASCAGSSGGSIISTVSGGRPPYVYGWSTGARTKDLSDLPPGKYRLTVADQNGCTAVSDSVEIKAGGTVNLVTVDQTVCLPQAGDLTAAAVTAGSDPGLTFSYYINPLTTIPVANPAAITQSGVYYIKATNAAGCSAVKPVSVRTYQPPGPTYLILETSELLAGPPKRVIVLQDTVWAGSTVVFRATATNAADYDWFKNGVPVPVDTNVIVVPNVQNSFAGTYLVTCKNPVGCETDQPASVILAVNDLVTWKTVSDASGDGKAQRGEVLTYTIHVRNTGTAALNTITVTDALPLGTSYVSGGTLNGNDVQFSIPGPLAPNAETAVSFSLKVNDDIAGTTISNQALVTTDNHTFPTGTDSDIGNTDPVIIPVQNLADLSIVKTQSPQKIYIGDQFTYQLSATNNGPDDAHNVIVSDVLPAEVDYVPLPTSPGQISYDPATRAVTWTIGTLGTGESTTAGITVQARLQGTATNTATVSTTDEDPVASNNSSTVQKEISGMFIPNVITVNGDGRNDRFVIKGVDPTQGMAIRIYNRWGNEVYHQDNYKNDWDGSQLNEATYYYLLTIGTGQNAKVYKGWIQLLR</sequence>
<dbReference type="SUPFAM" id="SSF49299">
    <property type="entry name" value="PKD domain"/>
    <property type="match status" value="2"/>
</dbReference>
<evidence type="ECO:0000259" key="2">
    <source>
        <dbReference type="PROSITE" id="PS50835"/>
    </source>
</evidence>
<dbReference type="Gene3D" id="2.60.40.10">
    <property type="entry name" value="Immunoglobulins"/>
    <property type="match status" value="11"/>
</dbReference>
<dbReference type="Pfam" id="PF13585">
    <property type="entry name" value="CHU_C"/>
    <property type="match status" value="1"/>
</dbReference>
<dbReference type="PANTHER" id="PTHR34819">
    <property type="entry name" value="LARGE CYSTEINE-RICH PERIPLASMIC PROTEIN OMCB"/>
    <property type="match status" value="1"/>
</dbReference>
<dbReference type="CDD" id="cd00146">
    <property type="entry name" value="PKD"/>
    <property type="match status" value="2"/>
</dbReference>
<dbReference type="InterPro" id="IPR025667">
    <property type="entry name" value="SprB_repeat"/>
</dbReference>
<dbReference type="Pfam" id="PF13573">
    <property type="entry name" value="SprB"/>
    <property type="match status" value="10"/>
</dbReference>
<feature type="domain" description="Ig-like" evidence="2">
    <location>
        <begin position="1088"/>
        <end position="1171"/>
    </location>
</feature>
<dbReference type="Pfam" id="PF01345">
    <property type="entry name" value="DUF11"/>
    <property type="match status" value="3"/>
</dbReference>
<dbReference type="InterPro" id="IPR044023">
    <property type="entry name" value="Ig_7"/>
</dbReference>
<dbReference type="PANTHER" id="PTHR34819:SF3">
    <property type="entry name" value="CELL SURFACE PROTEIN"/>
    <property type="match status" value="1"/>
</dbReference>
<dbReference type="PROSITE" id="PS50835">
    <property type="entry name" value="IG_LIKE"/>
    <property type="match status" value="1"/>
</dbReference>
<name>A0A7K1YGG8_9SPHI</name>
<dbReference type="NCBIfam" id="TIGR01451">
    <property type="entry name" value="B_ant_repeat"/>
    <property type="match status" value="3"/>
</dbReference>
<dbReference type="Proteomes" id="UP000466586">
    <property type="component" value="Unassembled WGS sequence"/>
</dbReference>
<proteinExistence type="predicted"/>
<comment type="caution">
    <text evidence="3">The sequence shown here is derived from an EMBL/GenBank/DDBJ whole genome shotgun (WGS) entry which is preliminary data.</text>
</comment>
<dbReference type="InterPro" id="IPR022409">
    <property type="entry name" value="PKD/Chitinase_dom"/>
</dbReference>
<dbReference type="PROSITE" id="PS50093">
    <property type="entry name" value="PKD"/>
    <property type="match status" value="2"/>
</dbReference>
<dbReference type="InterPro" id="IPR051172">
    <property type="entry name" value="Chlamydia_OmcB"/>
</dbReference>
<dbReference type="InterPro" id="IPR047589">
    <property type="entry name" value="DUF11_rpt"/>
</dbReference>
<dbReference type="SMART" id="SM00089">
    <property type="entry name" value="PKD"/>
    <property type="match status" value="6"/>
</dbReference>
<dbReference type="GO" id="GO:0004553">
    <property type="term" value="F:hydrolase activity, hydrolyzing O-glycosyl compounds"/>
    <property type="evidence" value="ECO:0007669"/>
    <property type="project" value="UniProtKB-ARBA"/>
</dbReference>
<dbReference type="Gene3D" id="2.60.40.740">
    <property type="match status" value="1"/>
</dbReference>
<dbReference type="Gene3D" id="2.60.40.1170">
    <property type="entry name" value="Mu homology domain, subdomain B"/>
    <property type="match status" value="1"/>
</dbReference>
<feature type="domain" description="PKD" evidence="1">
    <location>
        <begin position="742"/>
        <end position="820"/>
    </location>
</feature>
<dbReference type="InterPro" id="IPR036179">
    <property type="entry name" value="Ig-like_dom_sf"/>
</dbReference>
<dbReference type="NCBIfam" id="TIGR04131">
    <property type="entry name" value="Bac_Flav_CTERM"/>
    <property type="match status" value="1"/>
</dbReference>
<accession>A0A7K1YGG8</accession>
<dbReference type="EMBL" id="WVHT01000019">
    <property type="protein sequence ID" value="MXV53308.1"/>
    <property type="molecule type" value="Genomic_DNA"/>
</dbReference>
<feature type="domain" description="PKD" evidence="1">
    <location>
        <begin position="860"/>
        <end position="908"/>
    </location>
</feature>
<dbReference type="SUPFAM" id="SSF49899">
    <property type="entry name" value="Concanavalin A-like lectins/glucanases"/>
    <property type="match status" value="1"/>
</dbReference>
<evidence type="ECO:0000313" key="4">
    <source>
        <dbReference type="Proteomes" id="UP000466586"/>
    </source>
</evidence>
<dbReference type="InterPro" id="IPR000601">
    <property type="entry name" value="PKD_dom"/>
</dbReference>
<dbReference type="Pfam" id="PF18911">
    <property type="entry name" value="PKD_4"/>
    <property type="match status" value="2"/>
</dbReference>
<dbReference type="InterPro" id="IPR013320">
    <property type="entry name" value="ConA-like_dom_sf"/>
</dbReference>
<gene>
    <name evidence="3" type="ORF">GS399_20275</name>
</gene>
<reference evidence="3 4" key="1">
    <citation type="submission" date="2019-11" db="EMBL/GenBank/DDBJ databases">
        <title>Pedobacter sp. HMF7647 Genome sequencing and assembly.</title>
        <authorList>
            <person name="Kang H."/>
            <person name="Kim H."/>
            <person name="Joh K."/>
        </authorList>
    </citation>
    <scope>NUCLEOTIDE SEQUENCE [LARGE SCALE GENOMIC DNA]</scope>
    <source>
        <strain evidence="3 4">HMF7647</strain>
    </source>
</reference>
<organism evidence="3 4">
    <name type="scientific">Hufsiella arboris</name>
    <dbReference type="NCBI Taxonomy" id="2695275"/>
    <lineage>
        <taxon>Bacteria</taxon>
        <taxon>Pseudomonadati</taxon>
        <taxon>Bacteroidota</taxon>
        <taxon>Sphingobacteriia</taxon>
        <taxon>Sphingobacteriales</taxon>
        <taxon>Sphingobacteriaceae</taxon>
        <taxon>Hufsiella</taxon>
    </lineage>
</organism>
<dbReference type="Pfam" id="PF19081">
    <property type="entry name" value="Ig_7"/>
    <property type="match status" value="2"/>
</dbReference>
<protein>
    <submittedName>
        <fullName evidence="3">DUF11 domain-containing protein</fullName>
    </submittedName>
</protein>
<dbReference type="RefSeq" id="WP_160846487.1">
    <property type="nucleotide sequence ID" value="NZ_WVHT01000019.1"/>
</dbReference>
<dbReference type="InterPro" id="IPR013783">
    <property type="entry name" value="Ig-like_fold"/>
</dbReference>